<dbReference type="EMBL" id="PXOH01000007">
    <property type="protein sequence ID" value="PSF37697.1"/>
    <property type="molecule type" value="Genomic_DNA"/>
</dbReference>
<evidence type="ECO:0000256" key="1">
    <source>
        <dbReference type="SAM" id="SignalP"/>
    </source>
</evidence>
<evidence type="ECO:0000313" key="3">
    <source>
        <dbReference type="Proteomes" id="UP000239001"/>
    </source>
</evidence>
<name>A0A2T1LZ70_9CHRO</name>
<dbReference type="PANTHER" id="PTHR39189">
    <property type="entry name" value="UPF0173 METAL-DEPENDENT HYDROLASE YTKL"/>
    <property type="match status" value="1"/>
</dbReference>
<organism evidence="2 3">
    <name type="scientific">Aphanothece hegewaldii CCALA 016</name>
    <dbReference type="NCBI Taxonomy" id="2107694"/>
    <lineage>
        <taxon>Bacteria</taxon>
        <taxon>Bacillati</taxon>
        <taxon>Cyanobacteriota</taxon>
        <taxon>Cyanophyceae</taxon>
        <taxon>Oscillatoriophycideae</taxon>
        <taxon>Chroococcales</taxon>
        <taxon>Aphanothecaceae</taxon>
        <taxon>Aphanothece</taxon>
    </lineage>
</organism>
<evidence type="ECO:0000313" key="2">
    <source>
        <dbReference type="EMBL" id="PSF37697.1"/>
    </source>
</evidence>
<dbReference type="Gene3D" id="3.60.15.10">
    <property type="entry name" value="Ribonuclease Z/Hydroxyacylglutathione hydrolase-like"/>
    <property type="match status" value="1"/>
</dbReference>
<keyword evidence="1" id="KW-0732">Signal</keyword>
<dbReference type="Proteomes" id="UP000239001">
    <property type="component" value="Unassembled WGS sequence"/>
</dbReference>
<dbReference type="SUPFAM" id="SSF56281">
    <property type="entry name" value="Metallo-hydrolase/oxidoreductase"/>
    <property type="match status" value="1"/>
</dbReference>
<feature type="signal peptide" evidence="1">
    <location>
        <begin position="1"/>
        <end position="29"/>
    </location>
</feature>
<reference evidence="2 3" key="1">
    <citation type="submission" date="2018-03" db="EMBL/GenBank/DDBJ databases">
        <title>The ancient ancestry and fast evolution of plastids.</title>
        <authorList>
            <person name="Moore K.R."/>
            <person name="Magnabosco C."/>
            <person name="Momper L."/>
            <person name="Gold D.A."/>
            <person name="Bosak T."/>
            <person name="Fournier G.P."/>
        </authorList>
    </citation>
    <scope>NUCLEOTIDE SEQUENCE [LARGE SCALE GENOMIC DNA]</scope>
    <source>
        <strain evidence="2 3">CCALA 016</strain>
    </source>
</reference>
<keyword evidence="2" id="KW-0378">Hydrolase</keyword>
<accession>A0A2T1LZ70</accession>
<protein>
    <submittedName>
        <fullName evidence="2">Zn-dependent hydrolase</fullName>
    </submittedName>
</protein>
<dbReference type="InterPro" id="IPR036866">
    <property type="entry name" value="RibonucZ/Hydroxyglut_hydro"/>
</dbReference>
<dbReference type="Pfam" id="PF13483">
    <property type="entry name" value="Lactamase_B_3"/>
    <property type="match status" value="1"/>
</dbReference>
<comment type="caution">
    <text evidence="2">The sequence shown here is derived from an EMBL/GenBank/DDBJ whole genome shotgun (WGS) entry which is preliminary data.</text>
</comment>
<dbReference type="PANTHER" id="PTHR39189:SF1">
    <property type="entry name" value="UPF0173 METAL-DEPENDENT HYDROLASE YTKL"/>
    <property type="match status" value="1"/>
</dbReference>
<dbReference type="RefSeq" id="WP_106456562.1">
    <property type="nucleotide sequence ID" value="NZ_PXOH01000007.1"/>
</dbReference>
<reference evidence="2 3" key="2">
    <citation type="submission" date="2018-03" db="EMBL/GenBank/DDBJ databases">
        <authorList>
            <person name="Keele B.F."/>
        </authorList>
    </citation>
    <scope>NUCLEOTIDE SEQUENCE [LARGE SCALE GENOMIC DNA]</scope>
    <source>
        <strain evidence="2 3">CCALA 016</strain>
    </source>
</reference>
<gene>
    <name evidence="2" type="ORF">C7H19_09085</name>
</gene>
<dbReference type="GO" id="GO:0016787">
    <property type="term" value="F:hydrolase activity"/>
    <property type="evidence" value="ECO:0007669"/>
    <property type="project" value="UniProtKB-KW"/>
</dbReference>
<dbReference type="AlphaFoldDB" id="A0A2T1LZ70"/>
<feature type="chain" id="PRO_5015445588" evidence="1">
    <location>
        <begin position="30"/>
        <end position="271"/>
    </location>
</feature>
<sequence>MQRRKLIQYAGISCLSMAGTLGTSSLIQAQTKPTQTPAKPNNGLTVQWLGHTCFLFTGSGYRILVNPFRAIGCTAGYRLPKVEADFVLISSQLWDEGAAENLPGNPKILFEPGVYEIKDFKIQGIASPHDRQGGRRFGTNVAWRWTQGGIKIVHLGGAASAIALEQKILLGTPDLALIPVGGGPKAYNPEEAKQAISVLQPKIVIPTQFQTVAADKKACDLVPVDAFLKLVSGMNVQKIPNDSIRITPSDLPKTGTVIRVLNSTNALAQKK</sequence>
<keyword evidence="3" id="KW-1185">Reference proteome</keyword>
<dbReference type="OrthoDB" id="9789133at2"/>
<proteinExistence type="predicted"/>